<gene>
    <name evidence="4" type="ORF">VK70_24370</name>
</gene>
<evidence type="ECO:0000256" key="1">
    <source>
        <dbReference type="ARBA" id="ARBA00006484"/>
    </source>
</evidence>
<dbReference type="Proteomes" id="UP000034189">
    <property type="component" value="Chromosome"/>
</dbReference>
<dbReference type="FunFam" id="3.40.50.720:FF:000084">
    <property type="entry name" value="Short-chain dehydrogenase reductase"/>
    <property type="match status" value="1"/>
</dbReference>
<proteinExistence type="inferred from homology"/>
<dbReference type="RefSeq" id="WP_025700397.1">
    <property type="nucleotide sequence ID" value="NZ_ASQQ01000777.1"/>
</dbReference>
<dbReference type="PRINTS" id="PR00081">
    <property type="entry name" value="GDHRDH"/>
</dbReference>
<reference evidence="4 5" key="1">
    <citation type="submission" date="2015-03" db="EMBL/GenBank/DDBJ databases">
        <authorList>
            <person name="Abdul Halim M."/>
        </authorList>
    </citation>
    <scope>NUCLEOTIDE SEQUENCE [LARGE SCALE GENOMIC DNA]</scope>
    <source>
        <strain evidence="4 5">ATCC 35681</strain>
    </source>
</reference>
<dbReference type="GO" id="GO:0006633">
    <property type="term" value="P:fatty acid biosynthetic process"/>
    <property type="evidence" value="ECO:0007669"/>
    <property type="project" value="TreeGrafter"/>
</dbReference>
<evidence type="ECO:0000256" key="3">
    <source>
        <dbReference type="RuleBase" id="RU000363"/>
    </source>
</evidence>
<name>A0A0F7FE46_PAEDU</name>
<dbReference type="PANTHER" id="PTHR42760:SF133">
    <property type="entry name" value="3-OXOACYL-[ACYL-CARRIER-PROTEIN] REDUCTASE"/>
    <property type="match status" value="1"/>
</dbReference>
<organism evidence="4 5">
    <name type="scientific">Paenibacillus durus ATCC 35681</name>
    <dbReference type="NCBI Taxonomy" id="1333534"/>
    <lineage>
        <taxon>Bacteria</taxon>
        <taxon>Bacillati</taxon>
        <taxon>Bacillota</taxon>
        <taxon>Bacilli</taxon>
        <taxon>Bacillales</taxon>
        <taxon>Paenibacillaceae</taxon>
        <taxon>Paenibacillus</taxon>
    </lineage>
</organism>
<keyword evidence="2" id="KW-0560">Oxidoreductase</keyword>
<dbReference type="AlphaFoldDB" id="A0A0F7FE46"/>
<dbReference type="OrthoDB" id="9803333at2"/>
<evidence type="ECO:0000256" key="2">
    <source>
        <dbReference type="ARBA" id="ARBA00023002"/>
    </source>
</evidence>
<dbReference type="CDD" id="cd05233">
    <property type="entry name" value="SDR_c"/>
    <property type="match status" value="1"/>
</dbReference>
<dbReference type="PROSITE" id="PS00061">
    <property type="entry name" value="ADH_SHORT"/>
    <property type="match status" value="1"/>
</dbReference>
<evidence type="ECO:0000313" key="4">
    <source>
        <dbReference type="EMBL" id="AKG37243.1"/>
    </source>
</evidence>
<dbReference type="GO" id="GO:0048038">
    <property type="term" value="F:quinone binding"/>
    <property type="evidence" value="ECO:0007669"/>
    <property type="project" value="TreeGrafter"/>
</dbReference>
<evidence type="ECO:0008006" key="6">
    <source>
        <dbReference type="Google" id="ProtNLM"/>
    </source>
</evidence>
<dbReference type="SUPFAM" id="SSF51735">
    <property type="entry name" value="NAD(P)-binding Rossmann-fold domains"/>
    <property type="match status" value="1"/>
</dbReference>
<dbReference type="NCBIfam" id="NF005559">
    <property type="entry name" value="PRK07231.1"/>
    <property type="match status" value="1"/>
</dbReference>
<dbReference type="PRINTS" id="PR00080">
    <property type="entry name" value="SDRFAMILY"/>
</dbReference>
<dbReference type="GO" id="GO:0016616">
    <property type="term" value="F:oxidoreductase activity, acting on the CH-OH group of donors, NAD or NADP as acceptor"/>
    <property type="evidence" value="ECO:0007669"/>
    <property type="project" value="TreeGrafter"/>
</dbReference>
<accession>A0A0F7FE46</accession>
<comment type="similarity">
    <text evidence="1 3">Belongs to the short-chain dehydrogenases/reductases (SDR) family.</text>
</comment>
<reference evidence="4 5" key="2">
    <citation type="journal article" date="2016" name="Genome Announc.">
        <title>Genome Sequence of a Gram-Positive Diazotroph, Paenibacillus durus Type Strain ATCC 35681.</title>
        <authorList>
            <person name="Halim M.A."/>
            <person name="Rahman A.Y."/>
            <person name="Sim K.S."/>
            <person name="Yam H.C."/>
            <person name="Rahim A.A."/>
            <person name="Ghazali A.H."/>
            <person name="Najimudin N."/>
        </authorList>
    </citation>
    <scope>NUCLEOTIDE SEQUENCE [LARGE SCALE GENOMIC DNA]</scope>
    <source>
        <strain evidence="4 5">ATCC 35681</strain>
    </source>
</reference>
<dbReference type="PATRIC" id="fig|1333534.5.peg.5323"/>
<evidence type="ECO:0000313" key="5">
    <source>
        <dbReference type="Proteomes" id="UP000034189"/>
    </source>
</evidence>
<dbReference type="InterPro" id="IPR002347">
    <property type="entry name" value="SDR_fam"/>
</dbReference>
<sequence>MNRYDLKGKVALITGAGQGIGKGAAQAIAHSGANVILCGRTMDKLNEVAEEIKLLGVEVLPIKMDVSNIDEINNAVSQGVEKFGKIDILLNCAGICGEFKLVDTEPEFWDKIFDINLRGSVFMSKAVAKHMIEKGINGTIQFVSSQAGKLGEYGFPAYSASKSALHAVCQSMALELAEYNINVVTVCPGFTDTQMMQAEFQEKGALNNTDPKIHEQELIDTIPLKRMASPYEIGSLMAYLSSEEASYITGVTITIAGGYVNI</sequence>
<dbReference type="PANTHER" id="PTHR42760">
    <property type="entry name" value="SHORT-CHAIN DEHYDROGENASES/REDUCTASES FAMILY MEMBER"/>
    <property type="match status" value="1"/>
</dbReference>
<protein>
    <recommendedName>
        <fullName evidence="6">Oxidoreductase</fullName>
    </recommendedName>
</protein>
<dbReference type="GO" id="GO:0008206">
    <property type="term" value="P:bile acid metabolic process"/>
    <property type="evidence" value="ECO:0007669"/>
    <property type="project" value="UniProtKB-ARBA"/>
</dbReference>
<dbReference type="Pfam" id="PF00106">
    <property type="entry name" value="adh_short"/>
    <property type="match status" value="1"/>
</dbReference>
<dbReference type="InterPro" id="IPR036291">
    <property type="entry name" value="NAD(P)-bd_dom_sf"/>
</dbReference>
<dbReference type="Gene3D" id="3.40.50.720">
    <property type="entry name" value="NAD(P)-binding Rossmann-like Domain"/>
    <property type="match status" value="1"/>
</dbReference>
<dbReference type="HOGENOM" id="CLU_010194_1_1_9"/>
<dbReference type="InterPro" id="IPR020904">
    <property type="entry name" value="Sc_DH/Rdtase_CS"/>
</dbReference>
<dbReference type="EMBL" id="CP011114">
    <property type="protein sequence ID" value="AKG37243.1"/>
    <property type="molecule type" value="Genomic_DNA"/>
</dbReference>